<dbReference type="AlphaFoldDB" id="A0AAV4KAF7"/>
<feature type="compositionally biased region" description="Pro residues" evidence="1">
    <location>
        <begin position="26"/>
        <end position="36"/>
    </location>
</feature>
<dbReference type="EMBL" id="BMSJ01000001">
    <property type="protein sequence ID" value="GGR06366.1"/>
    <property type="molecule type" value="Genomic_DNA"/>
</dbReference>
<feature type="compositionally biased region" description="Low complexity" evidence="1">
    <location>
        <begin position="37"/>
        <end position="69"/>
    </location>
</feature>
<sequence length="228" mass="23487">MRLPIRLLAPVLLAAGPLLTGCGGPEPLPEAAPAPRPTSARPSAPAPSTGAPSTARPSSAGPSGPAVAAASLGGPGTACPLPVSFSLAKDWKPKAIRDPENPDFAVLTRQGPATVRCEVDAKPAGHIGFLRVWTAKKGSARAVLEGFVKAEKGSSGASYRETTAGALPAVEVTYTVRSELLDEEKEERAFAVSTPKGAVVVHLGGMDTEEHREMLPAYELARTTLKAL</sequence>
<dbReference type="GeneID" id="95456473"/>
<keyword evidence="5" id="KW-1185">Reference proteome</keyword>
<feature type="chain" id="PRO_5043315786" description="Lipoprotein" evidence="2">
    <location>
        <begin position="21"/>
        <end position="228"/>
    </location>
</feature>
<proteinExistence type="predicted"/>
<evidence type="ECO:0000313" key="5">
    <source>
        <dbReference type="Proteomes" id="UP000326029"/>
    </source>
</evidence>
<dbReference type="Pfam" id="PF18966">
    <property type="entry name" value="Lipoprotein_23"/>
    <property type="match status" value="1"/>
</dbReference>
<organism evidence="3 6">
    <name type="scientific">Streptomyces cinereoruber</name>
    <dbReference type="NCBI Taxonomy" id="67260"/>
    <lineage>
        <taxon>Bacteria</taxon>
        <taxon>Bacillati</taxon>
        <taxon>Actinomycetota</taxon>
        <taxon>Actinomycetes</taxon>
        <taxon>Kitasatosporales</taxon>
        <taxon>Streptomycetaceae</taxon>
        <taxon>Streptomyces</taxon>
    </lineage>
</organism>
<gene>
    <name evidence="4" type="ORF">CP977_22190</name>
    <name evidence="3" type="ORF">GCM10010497_04750</name>
</gene>
<evidence type="ECO:0000313" key="6">
    <source>
        <dbReference type="Proteomes" id="UP000642014"/>
    </source>
</evidence>
<evidence type="ECO:0000313" key="3">
    <source>
        <dbReference type="EMBL" id="GGR06366.1"/>
    </source>
</evidence>
<dbReference type="PROSITE" id="PS51257">
    <property type="entry name" value="PROKAR_LIPOPROTEIN"/>
    <property type="match status" value="1"/>
</dbReference>
<dbReference type="RefSeq" id="WP_062752438.1">
    <property type="nucleotide sequence ID" value="NZ_BMSJ01000001.1"/>
</dbReference>
<feature type="signal peptide" evidence="2">
    <location>
        <begin position="1"/>
        <end position="20"/>
    </location>
</feature>
<accession>A0AAV4KAF7</accession>
<reference evidence="3 6" key="1">
    <citation type="journal article" date="2014" name="Int. J. Syst. Evol. Microbiol.">
        <title>Complete genome sequence of Corynebacterium casei LMG S-19264T (=DSM 44701T), isolated from a smear-ripened cheese.</title>
        <authorList>
            <consortium name="US DOE Joint Genome Institute (JGI-PGF)"/>
            <person name="Walter F."/>
            <person name="Albersmeier A."/>
            <person name="Kalinowski J."/>
            <person name="Ruckert C."/>
        </authorList>
    </citation>
    <scope>NUCLEOTIDE SEQUENCE [LARGE SCALE GENOMIC DNA]</scope>
    <source>
        <strain evidence="3 6">JCM 4205</strain>
    </source>
</reference>
<dbReference type="InterPro" id="IPR044058">
    <property type="entry name" value="Lipoprotein_23"/>
</dbReference>
<keyword evidence="2" id="KW-0732">Signal</keyword>
<reference evidence="3" key="3">
    <citation type="submission" date="2023-08" db="EMBL/GenBank/DDBJ databases">
        <authorList>
            <person name="Sun Q."/>
            <person name="Ohkuma M."/>
        </authorList>
    </citation>
    <scope>NUCLEOTIDE SEQUENCE</scope>
    <source>
        <strain evidence="3">JCM 4205</strain>
    </source>
</reference>
<reference evidence="4 5" key="2">
    <citation type="submission" date="2017-09" db="EMBL/GenBank/DDBJ databases">
        <authorList>
            <person name="Lee N."/>
            <person name="Cho B.-K."/>
        </authorList>
    </citation>
    <scope>NUCLEOTIDE SEQUENCE [LARGE SCALE GENOMIC DNA]</scope>
    <source>
        <strain evidence="4 5">ATCC 19740</strain>
    </source>
</reference>
<dbReference type="Proteomes" id="UP000642014">
    <property type="component" value="Unassembled WGS sequence"/>
</dbReference>
<protein>
    <recommendedName>
        <fullName evidence="7">Lipoprotein</fullName>
    </recommendedName>
</protein>
<evidence type="ECO:0000256" key="1">
    <source>
        <dbReference type="SAM" id="MobiDB-lite"/>
    </source>
</evidence>
<name>A0AAV4KAF7_9ACTN</name>
<evidence type="ECO:0000256" key="2">
    <source>
        <dbReference type="SAM" id="SignalP"/>
    </source>
</evidence>
<evidence type="ECO:0000313" key="4">
    <source>
        <dbReference type="EMBL" id="QEV34540.1"/>
    </source>
</evidence>
<dbReference type="EMBL" id="CP023693">
    <property type="protein sequence ID" value="QEV34540.1"/>
    <property type="molecule type" value="Genomic_DNA"/>
</dbReference>
<evidence type="ECO:0008006" key="7">
    <source>
        <dbReference type="Google" id="ProtNLM"/>
    </source>
</evidence>
<dbReference type="Proteomes" id="UP000326029">
    <property type="component" value="Chromosome"/>
</dbReference>
<feature type="region of interest" description="Disordered" evidence="1">
    <location>
        <begin position="24"/>
        <end position="69"/>
    </location>
</feature>